<dbReference type="PANTHER" id="PTHR34308:SF1">
    <property type="entry name" value="COBALAMIN BIOSYNTHESIS PROTEIN CBIB"/>
    <property type="match status" value="1"/>
</dbReference>
<feature type="transmembrane region" description="Helical" evidence="9">
    <location>
        <begin position="146"/>
        <end position="168"/>
    </location>
</feature>
<evidence type="ECO:0000256" key="1">
    <source>
        <dbReference type="ARBA" id="ARBA00004651"/>
    </source>
</evidence>
<feature type="transmembrane region" description="Helical" evidence="9">
    <location>
        <begin position="46"/>
        <end position="66"/>
    </location>
</feature>
<dbReference type="EMBL" id="JACZZA010000008">
    <property type="protein sequence ID" value="MBE1161474.1"/>
    <property type="molecule type" value="Genomic_DNA"/>
</dbReference>
<accession>A0ABR9GBP6</accession>
<evidence type="ECO:0000313" key="10">
    <source>
        <dbReference type="EMBL" id="MBE1161474.1"/>
    </source>
</evidence>
<evidence type="ECO:0000256" key="5">
    <source>
        <dbReference type="ARBA" id="ARBA00022573"/>
    </source>
</evidence>
<evidence type="ECO:0000256" key="2">
    <source>
        <dbReference type="ARBA" id="ARBA00004953"/>
    </source>
</evidence>
<dbReference type="PANTHER" id="PTHR34308">
    <property type="entry name" value="COBALAMIN BIOSYNTHESIS PROTEIN CBIB"/>
    <property type="match status" value="1"/>
</dbReference>
<evidence type="ECO:0000256" key="6">
    <source>
        <dbReference type="ARBA" id="ARBA00022692"/>
    </source>
</evidence>
<evidence type="ECO:0000256" key="4">
    <source>
        <dbReference type="ARBA" id="ARBA00022475"/>
    </source>
</evidence>
<evidence type="ECO:0000256" key="8">
    <source>
        <dbReference type="ARBA" id="ARBA00023136"/>
    </source>
</evidence>
<comment type="pathway">
    <text evidence="2 9">Cofactor biosynthesis; adenosylcobalamin biosynthesis.</text>
</comment>
<comment type="subcellular location">
    <subcellularLocation>
        <location evidence="1 9">Cell membrane</location>
        <topology evidence="1 9">Multi-pass membrane protein</topology>
    </subcellularLocation>
</comment>
<dbReference type="NCBIfam" id="TIGR00380">
    <property type="entry name" value="cobal_cbiB"/>
    <property type="match status" value="1"/>
</dbReference>
<evidence type="ECO:0000256" key="3">
    <source>
        <dbReference type="ARBA" id="ARBA00006263"/>
    </source>
</evidence>
<gene>
    <name evidence="9" type="primary">cobD</name>
    <name evidence="10" type="ORF">IGX34_13905</name>
</gene>
<name>A0ABR9GBP6_9GAMM</name>
<proteinExistence type="inferred from homology"/>
<protein>
    <recommendedName>
        <fullName evidence="9">Cobalamin biosynthesis protein CobD</fullName>
    </recommendedName>
</protein>
<keyword evidence="8 9" id="KW-0472">Membrane</keyword>
<keyword evidence="11" id="KW-1185">Reference proteome</keyword>
<organism evidence="10 11">
    <name type="scientific">Dyella acidiphila</name>
    <dbReference type="NCBI Taxonomy" id="2775866"/>
    <lineage>
        <taxon>Bacteria</taxon>
        <taxon>Pseudomonadati</taxon>
        <taxon>Pseudomonadota</taxon>
        <taxon>Gammaproteobacteria</taxon>
        <taxon>Lysobacterales</taxon>
        <taxon>Rhodanobacteraceae</taxon>
        <taxon>Dyella</taxon>
    </lineage>
</organism>
<comment type="caution">
    <text evidence="10">The sequence shown here is derived from an EMBL/GenBank/DDBJ whole genome shotgun (WGS) entry which is preliminary data.</text>
</comment>
<comment type="similarity">
    <text evidence="3 9">Belongs to the CobD/CbiB family.</text>
</comment>
<comment type="function">
    <text evidence="9">Converts cobyric acid to cobinamide by the addition of aminopropanol on the F carboxylic group.</text>
</comment>
<sequence length="307" mass="32794">MSTALAMCAAIALDAWLGEPRGLHPLVLFGRMANAIEARLYGDRRIAGVLAWSLAVLPWVIVLGALQWLLPAWASWCVAVVVLYLAIGLRSLGEHAQPVARALAADQLDDARHAVGRMVSRDTAALNPGQVAAAATESVLENGNDAVFGALFWFALLGAPGALLYRLANTLDAMWGYRTPRYEHFGWAAARIDDVLNFVPARLTAFSYALCGHFTAAMRCWRSQAAQWDSPNAGPVMAAGAGALRVRLGGAAPYHGVWEARPELGEGDLPDAVAIDRALALVRRGVLLWLLLALLFSASMHAGGMHA</sequence>
<dbReference type="Proteomes" id="UP000651010">
    <property type="component" value="Unassembled WGS sequence"/>
</dbReference>
<evidence type="ECO:0000256" key="7">
    <source>
        <dbReference type="ARBA" id="ARBA00022989"/>
    </source>
</evidence>
<comment type="caution">
    <text evidence="9">Lacks conserved residue(s) required for the propagation of feature annotation.</text>
</comment>
<keyword evidence="5 9" id="KW-0169">Cobalamin biosynthesis</keyword>
<feature type="transmembrane region" description="Helical" evidence="9">
    <location>
        <begin position="286"/>
        <end position="304"/>
    </location>
</feature>
<dbReference type="Pfam" id="PF03186">
    <property type="entry name" value="CobD_Cbib"/>
    <property type="match status" value="1"/>
</dbReference>
<evidence type="ECO:0000256" key="9">
    <source>
        <dbReference type="HAMAP-Rule" id="MF_00024"/>
    </source>
</evidence>
<dbReference type="HAMAP" id="MF_00024">
    <property type="entry name" value="CobD_CbiB"/>
    <property type="match status" value="1"/>
</dbReference>
<dbReference type="RefSeq" id="WP_192556322.1">
    <property type="nucleotide sequence ID" value="NZ_JACZZA010000008.1"/>
</dbReference>
<evidence type="ECO:0000313" key="11">
    <source>
        <dbReference type="Proteomes" id="UP000651010"/>
    </source>
</evidence>
<keyword evidence="6 9" id="KW-0812">Transmembrane</keyword>
<keyword evidence="7 9" id="KW-1133">Transmembrane helix</keyword>
<reference evidence="10 11" key="1">
    <citation type="submission" date="2020-09" db="EMBL/GenBank/DDBJ databases">
        <title>Dyella sp. 7MK23 isolated from forest soil.</title>
        <authorList>
            <person name="Fu J."/>
        </authorList>
    </citation>
    <scope>NUCLEOTIDE SEQUENCE [LARGE SCALE GENOMIC DNA]</scope>
    <source>
        <strain evidence="10 11">7MK23</strain>
    </source>
</reference>
<dbReference type="InterPro" id="IPR004485">
    <property type="entry name" value="Cobalamin_biosynth_CobD/CbiB"/>
</dbReference>
<keyword evidence="4 9" id="KW-1003">Cell membrane</keyword>